<evidence type="ECO:0000313" key="8">
    <source>
        <dbReference type="EMBL" id="SFG74597.1"/>
    </source>
</evidence>
<dbReference type="PANTHER" id="PTHR42751">
    <property type="entry name" value="SODIUM/HYDROGEN EXCHANGER FAMILY/TRKA DOMAIN PROTEIN"/>
    <property type="match status" value="1"/>
</dbReference>
<dbReference type="AlphaFoldDB" id="A0A1I2UG15"/>
<dbReference type="Gene3D" id="1.20.1530.20">
    <property type="match status" value="1"/>
</dbReference>
<keyword evidence="6" id="KW-0472">Membrane</keyword>
<feature type="domain" description="Cation/H+ exchanger transmembrane" evidence="7">
    <location>
        <begin position="4"/>
        <end position="116"/>
    </location>
</feature>
<evidence type="ECO:0000313" key="9">
    <source>
        <dbReference type="Proteomes" id="UP000181942"/>
    </source>
</evidence>
<dbReference type="InterPro" id="IPR006153">
    <property type="entry name" value="Cation/H_exchanger_TM"/>
</dbReference>
<evidence type="ECO:0000256" key="4">
    <source>
        <dbReference type="ARBA" id="ARBA00022692"/>
    </source>
</evidence>
<dbReference type="GO" id="GO:0015297">
    <property type="term" value="F:antiporter activity"/>
    <property type="evidence" value="ECO:0007669"/>
    <property type="project" value="InterPro"/>
</dbReference>
<keyword evidence="5" id="KW-1133">Transmembrane helix</keyword>
<dbReference type="Pfam" id="PF00999">
    <property type="entry name" value="Na_H_Exchanger"/>
    <property type="match status" value="1"/>
</dbReference>
<dbReference type="PANTHER" id="PTHR42751:SF6">
    <property type="entry name" value="CONSERVED INTEGRAL MEMBRANE TRANSPORT PROTEIN-RELATED"/>
    <property type="match status" value="1"/>
</dbReference>
<keyword evidence="3" id="KW-0813">Transport</keyword>
<evidence type="ECO:0000259" key="7">
    <source>
        <dbReference type="Pfam" id="PF00999"/>
    </source>
</evidence>
<dbReference type="RefSeq" id="WP_256259340.1">
    <property type="nucleotide sequence ID" value="NZ_FONR01000027.1"/>
</dbReference>
<comment type="subcellular location">
    <subcellularLocation>
        <location evidence="1">Membrane</location>
        <topology evidence="1">Multi-pass membrane protein</topology>
    </subcellularLocation>
</comment>
<keyword evidence="4" id="KW-0812">Transmembrane</keyword>
<dbReference type="InterPro" id="IPR038770">
    <property type="entry name" value="Na+/solute_symporter_sf"/>
</dbReference>
<dbReference type="GO" id="GO:0016020">
    <property type="term" value="C:membrane"/>
    <property type="evidence" value="ECO:0007669"/>
    <property type="project" value="UniProtKB-SubCell"/>
</dbReference>
<organism evidence="8 9">
    <name type="scientific">Streptomyces mirabilis</name>
    <dbReference type="NCBI Taxonomy" id="68239"/>
    <lineage>
        <taxon>Bacteria</taxon>
        <taxon>Bacillati</taxon>
        <taxon>Actinomycetota</taxon>
        <taxon>Actinomycetes</taxon>
        <taxon>Kitasatosporales</taxon>
        <taxon>Streptomycetaceae</taxon>
        <taxon>Streptomyces</taxon>
    </lineage>
</organism>
<dbReference type="EMBL" id="FONR01000027">
    <property type="protein sequence ID" value="SFG74597.1"/>
    <property type="molecule type" value="Genomic_DNA"/>
</dbReference>
<accession>A0A1I2UG15</accession>
<dbReference type="GO" id="GO:1902600">
    <property type="term" value="P:proton transmembrane transport"/>
    <property type="evidence" value="ECO:0007669"/>
    <property type="project" value="InterPro"/>
</dbReference>
<comment type="similarity">
    <text evidence="2">Belongs to the monovalent cation:proton antiporter 2 (CPA2) transporter (TC 2.A.37) family.</text>
</comment>
<evidence type="ECO:0000256" key="6">
    <source>
        <dbReference type="ARBA" id="ARBA00023136"/>
    </source>
</evidence>
<reference evidence="8 9" key="1">
    <citation type="submission" date="2016-10" db="EMBL/GenBank/DDBJ databases">
        <authorList>
            <person name="de Groot N.N."/>
        </authorList>
    </citation>
    <scope>NUCLEOTIDE SEQUENCE [LARGE SCALE GENOMIC DNA]</scope>
    <source>
        <strain evidence="8 9">OK461</strain>
    </source>
</reference>
<evidence type="ECO:0000256" key="5">
    <source>
        <dbReference type="ARBA" id="ARBA00022989"/>
    </source>
</evidence>
<evidence type="ECO:0000256" key="3">
    <source>
        <dbReference type="ARBA" id="ARBA00022448"/>
    </source>
</evidence>
<name>A0A1I2UG15_9ACTN</name>
<dbReference type="Proteomes" id="UP000181942">
    <property type="component" value="Unassembled WGS sequence"/>
</dbReference>
<sequence>MLGTVARHFALSPAPLYWVAGPALGDGGLAPVPAARDFVDTGASIGVILLLLPLGLDFTVREFTASLRRSSAAVDLALNAATGAVAGWLLGLDGCGILALAGATYVSTGLRAGSSAVAGDTFGGSRQVEDPCSTCPAKAGRSRSCSQIPAVPLVIC</sequence>
<protein>
    <submittedName>
        <fullName evidence="8">Sodium/hydrogen exchanger family protein</fullName>
    </submittedName>
</protein>
<gene>
    <name evidence="8" type="ORF">SAMN02787118_12790</name>
</gene>
<evidence type="ECO:0000256" key="1">
    <source>
        <dbReference type="ARBA" id="ARBA00004141"/>
    </source>
</evidence>
<proteinExistence type="inferred from homology"/>
<evidence type="ECO:0000256" key="2">
    <source>
        <dbReference type="ARBA" id="ARBA00005551"/>
    </source>
</evidence>